<sequence length="653" mass="74030">MSKVNKVYVSNSSIRNLSQVNKPYQHHKLIKTPSLISIQAVSHGFLWCFVVFLHILSCGFLSFMAYAHYYLAFNTQGYDYIRVLLLYTPIYLPVAVFGTIAVLHCLQILVMFYKFLHPFQRIVIRSPNVVESKYALVQYYHIVHDFYILFGVNGPYYEIKLAIKHIIIAGSQTFRAYKTSVLVGVSSINSVFSILLFVYGVVIPIFWKYATNVTRQVRRRYTIFAAVSLNFSVNVLLPSWILAPYYNYFEREDQNALTYEDTFYPIGVSVCQSILMTSFFDVVITGITHVFLWTAIMDFLRSFHGSNRQVEPSQRLLQMQMPGKALLSSMRKLFTVYLTTLALIGYVCSISWALAVVSFNYTAIYQETCQRGCLAQTYPWLTGKCACTVLETTCDENGFPELPLDSLEPTSLVFLIISHCPSLVMTPSIQHFNNLIGIEIYNTTITTWGIEANIESFSRFSYAQFVQTNMSELPLGLFYNAPDTFLDFELSITNLSSITLDASYFSKLSVLYIEHGELNEFPAQFIDHPILSDLSFLGNNIGSVPPNLSLPSLNYLQLSSNPVVNVDEMVYMLPNVWEIYLDSTHVGSFPNSSNAYTTSLYVVGAYNSTFCNEEVTESCDCSIVSCEKDAYTNGYLPVMVIQGSRANTSKTFV</sequence>
<organism evidence="2 3">
    <name type="scientific">Thraustotheca clavata</name>
    <dbReference type="NCBI Taxonomy" id="74557"/>
    <lineage>
        <taxon>Eukaryota</taxon>
        <taxon>Sar</taxon>
        <taxon>Stramenopiles</taxon>
        <taxon>Oomycota</taxon>
        <taxon>Saprolegniomycetes</taxon>
        <taxon>Saprolegniales</taxon>
        <taxon>Achlyaceae</taxon>
        <taxon>Thraustotheca</taxon>
    </lineage>
</organism>
<keyword evidence="1" id="KW-0812">Transmembrane</keyword>
<keyword evidence="1" id="KW-1133">Transmembrane helix</keyword>
<accession>A0A1V9ZQI3</accession>
<feature type="transmembrane region" description="Helical" evidence="1">
    <location>
        <begin position="90"/>
        <end position="113"/>
    </location>
</feature>
<feature type="transmembrane region" description="Helical" evidence="1">
    <location>
        <begin position="45"/>
        <end position="70"/>
    </location>
</feature>
<dbReference type="AlphaFoldDB" id="A0A1V9ZQI3"/>
<proteinExistence type="predicted"/>
<protein>
    <recommendedName>
        <fullName evidence="4">LNR domain-containing protein</fullName>
    </recommendedName>
</protein>
<evidence type="ECO:0000313" key="3">
    <source>
        <dbReference type="Proteomes" id="UP000243217"/>
    </source>
</evidence>
<dbReference type="OrthoDB" id="78970at2759"/>
<evidence type="ECO:0000313" key="2">
    <source>
        <dbReference type="EMBL" id="OQS00285.1"/>
    </source>
</evidence>
<dbReference type="InterPro" id="IPR032675">
    <property type="entry name" value="LRR_dom_sf"/>
</dbReference>
<evidence type="ECO:0000256" key="1">
    <source>
        <dbReference type="SAM" id="Phobius"/>
    </source>
</evidence>
<dbReference type="Gene3D" id="3.80.10.10">
    <property type="entry name" value="Ribonuclease Inhibitor"/>
    <property type="match status" value="1"/>
</dbReference>
<dbReference type="EMBL" id="JNBS01001724">
    <property type="protein sequence ID" value="OQS00285.1"/>
    <property type="molecule type" value="Genomic_DNA"/>
</dbReference>
<keyword evidence="3" id="KW-1185">Reference proteome</keyword>
<gene>
    <name evidence="2" type="ORF">THRCLA_21711</name>
</gene>
<reference evidence="2 3" key="1">
    <citation type="journal article" date="2014" name="Genome Biol. Evol.">
        <title>The secreted proteins of Achlya hypogyna and Thraustotheca clavata identify the ancestral oomycete secretome and reveal gene acquisitions by horizontal gene transfer.</title>
        <authorList>
            <person name="Misner I."/>
            <person name="Blouin N."/>
            <person name="Leonard G."/>
            <person name="Richards T.A."/>
            <person name="Lane C.E."/>
        </authorList>
    </citation>
    <scope>NUCLEOTIDE SEQUENCE [LARGE SCALE GENOMIC DNA]</scope>
    <source>
        <strain evidence="2 3">ATCC 34112</strain>
    </source>
</reference>
<feature type="transmembrane region" description="Helical" evidence="1">
    <location>
        <begin position="334"/>
        <end position="361"/>
    </location>
</feature>
<feature type="transmembrane region" description="Helical" evidence="1">
    <location>
        <begin position="263"/>
        <end position="296"/>
    </location>
</feature>
<feature type="transmembrane region" description="Helical" evidence="1">
    <location>
        <begin position="188"/>
        <end position="209"/>
    </location>
</feature>
<dbReference type="SUPFAM" id="SSF52058">
    <property type="entry name" value="L domain-like"/>
    <property type="match status" value="1"/>
</dbReference>
<keyword evidence="1" id="KW-0472">Membrane</keyword>
<name>A0A1V9ZQI3_9STRA</name>
<comment type="caution">
    <text evidence="2">The sequence shown here is derived from an EMBL/GenBank/DDBJ whole genome shotgun (WGS) entry which is preliminary data.</text>
</comment>
<evidence type="ECO:0008006" key="4">
    <source>
        <dbReference type="Google" id="ProtNLM"/>
    </source>
</evidence>
<feature type="transmembrane region" description="Helical" evidence="1">
    <location>
        <begin position="221"/>
        <end position="243"/>
    </location>
</feature>
<dbReference type="Proteomes" id="UP000243217">
    <property type="component" value="Unassembled WGS sequence"/>
</dbReference>